<feature type="region of interest" description="Disordered" evidence="1">
    <location>
        <begin position="401"/>
        <end position="495"/>
    </location>
</feature>
<feature type="compositionally biased region" description="Basic and acidic residues" evidence="1">
    <location>
        <begin position="200"/>
        <end position="218"/>
    </location>
</feature>
<feature type="region of interest" description="Disordered" evidence="1">
    <location>
        <begin position="336"/>
        <end position="357"/>
    </location>
</feature>
<sequence>MWCDNIFWCSIGHFLVFFWITSLTHGNVLKVNEPEPVYLHVGSSDQDSEIGYIKNMKDEGKKGYEHFESFHDKDGDDYGYEKHEAFGYHDSSDGKGDEKKADLKESPIVVQDEAQENQVEEYQKSEDQPIEDQPKEEDQGEHENVGESPTHEDHEDIKNKPETDIENPVEAEDHTEKQEYVKIERSDDNIEETIEEKPEDVENHQELKADPEESSKPEEVEEPTVEDQPTDEKTGEENDQMDEDYVEDDKKKITRNADLEEEDDDESDDDADIQRTYQVTENAEIVEGDQTQQLRYPYGFYTPLINAAILQNPLPVTEATPQSVLNTKVNYGFYSPSGQQKPQPTRSLAPTFSPKLSSIKQSRRNLGSFGYETKIYHHEGTPADKQAIQIKIYDGEITVPATKIKPQEQEKPKNSVDYEDEESGEEEDDSAEYDDEKKQNLKQEADYDESEEDSSSEEESGEEKPSRAYQYKPSSAESRDESNSAEEDDSDDLQSRLVTTSDVDNDAYYWLYVFRSPYSLFCIRSLKKRGFVLEFFTKSECFSGVFLRNFGDKYPWGYPAGDACEIC</sequence>
<feature type="compositionally biased region" description="Basic and acidic residues" evidence="1">
    <location>
        <begin position="405"/>
        <end position="416"/>
    </location>
</feature>
<name>A0A240SY97_PHLPP</name>
<dbReference type="VEuPathDB" id="VectorBase:PPAI013140"/>
<feature type="compositionally biased region" description="Acidic residues" evidence="1">
    <location>
        <begin position="237"/>
        <end position="247"/>
    </location>
</feature>
<feature type="compositionally biased region" description="Acidic residues" evidence="1">
    <location>
        <begin position="219"/>
        <end position="229"/>
    </location>
</feature>
<proteinExistence type="predicted"/>
<evidence type="ECO:0000256" key="1">
    <source>
        <dbReference type="SAM" id="MobiDB-lite"/>
    </source>
</evidence>
<feature type="region of interest" description="Disordered" evidence="1">
    <location>
        <begin position="84"/>
        <end position="272"/>
    </location>
</feature>
<dbReference type="EnsemblMetazoa" id="PPAI013140-RA">
    <property type="protein sequence ID" value="PPAI013140-PA"/>
    <property type="gene ID" value="PPAI013140"/>
</dbReference>
<feature type="compositionally biased region" description="Acidic residues" evidence="1">
    <location>
        <begin position="483"/>
        <end position="492"/>
    </location>
</feature>
<keyword evidence="3" id="KW-1185">Reference proteome</keyword>
<feature type="compositionally biased region" description="Basic and acidic residues" evidence="1">
    <location>
        <begin position="248"/>
        <end position="258"/>
    </location>
</feature>
<evidence type="ECO:0000313" key="3">
    <source>
        <dbReference type="Proteomes" id="UP000092462"/>
    </source>
</evidence>
<feature type="compositionally biased region" description="Acidic residues" evidence="1">
    <location>
        <begin position="259"/>
        <end position="271"/>
    </location>
</feature>
<dbReference type="Proteomes" id="UP000092462">
    <property type="component" value="Unassembled WGS sequence"/>
</dbReference>
<feature type="compositionally biased region" description="Basic and acidic residues" evidence="1">
    <location>
        <begin position="435"/>
        <end position="445"/>
    </location>
</feature>
<protein>
    <submittedName>
        <fullName evidence="2">Uncharacterized protein</fullName>
    </submittedName>
</protein>
<feature type="compositionally biased region" description="Acidic residues" evidence="1">
    <location>
        <begin position="189"/>
        <end position="199"/>
    </location>
</feature>
<feature type="compositionally biased region" description="Basic and acidic residues" evidence="1">
    <location>
        <begin position="121"/>
        <end position="163"/>
    </location>
</feature>
<feature type="compositionally biased region" description="Basic and acidic residues" evidence="1">
    <location>
        <begin position="84"/>
        <end position="105"/>
    </location>
</feature>
<accession>A0A240SY97</accession>
<dbReference type="AlphaFoldDB" id="A0A240SY97"/>
<feature type="compositionally biased region" description="Acidic residues" evidence="1">
    <location>
        <begin position="417"/>
        <end position="434"/>
    </location>
</feature>
<evidence type="ECO:0000313" key="2">
    <source>
        <dbReference type="EnsemblMetazoa" id="PPAI013140-PA"/>
    </source>
</evidence>
<reference evidence="2" key="1">
    <citation type="submission" date="2022-08" db="UniProtKB">
        <authorList>
            <consortium name="EnsemblMetazoa"/>
        </authorList>
    </citation>
    <scope>IDENTIFICATION</scope>
    <source>
        <strain evidence="2">Israel</strain>
    </source>
</reference>
<feature type="compositionally biased region" description="Basic and acidic residues" evidence="1">
    <location>
        <begin position="171"/>
        <end position="188"/>
    </location>
</feature>
<feature type="compositionally biased region" description="Acidic residues" evidence="1">
    <location>
        <begin position="446"/>
        <end position="461"/>
    </location>
</feature>
<dbReference type="EMBL" id="AJVK01027443">
    <property type="status" value="NOT_ANNOTATED_CDS"/>
    <property type="molecule type" value="Genomic_DNA"/>
</dbReference>
<organism evidence="2 3">
    <name type="scientific">Phlebotomus papatasi</name>
    <name type="common">Sandfly</name>
    <dbReference type="NCBI Taxonomy" id="29031"/>
    <lineage>
        <taxon>Eukaryota</taxon>
        <taxon>Metazoa</taxon>
        <taxon>Ecdysozoa</taxon>
        <taxon>Arthropoda</taxon>
        <taxon>Hexapoda</taxon>
        <taxon>Insecta</taxon>
        <taxon>Pterygota</taxon>
        <taxon>Neoptera</taxon>
        <taxon>Endopterygota</taxon>
        <taxon>Diptera</taxon>
        <taxon>Nematocera</taxon>
        <taxon>Psychodoidea</taxon>
        <taxon>Psychodidae</taxon>
        <taxon>Phlebotomus</taxon>
        <taxon>Phlebotomus</taxon>
    </lineage>
</organism>